<dbReference type="Gene3D" id="2.40.170.20">
    <property type="entry name" value="TonB-dependent receptor, beta-barrel domain"/>
    <property type="match status" value="1"/>
</dbReference>
<evidence type="ECO:0008006" key="6">
    <source>
        <dbReference type="Google" id="ProtNLM"/>
    </source>
</evidence>
<keyword evidence="3" id="KW-0998">Cell outer membrane</keyword>
<protein>
    <recommendedName>
        <fullName evidence="6">TonB-dependent receptor-like beta-barrel domain-containing protein</fullName>
    </recommendedName>
</protein>
<sequence length="270" mass="31295">MRDVRRINPHRSVRIVRTERHRLSRQRRDVRRINPHRSVRIVRTERHRLSRGDTRAADGITYITATNAGSGEYQRLTLSYQYRWGDHEFWLHTSHSENLTSSRSYDSSVDAVPEDEIVAYVSGASINSRIDLISLDDLGRLNDDFSRPATANLSIHSQWTDAFKTSLNVSYQGAYTSAVDTGEWYFAERNTFCTQCEDLELAYPVYQDIHRPARTLVNANLQYQLRAFNQAIKLSLEIDNLLDQRTYAVANNQQGVETGRSFWVGLEYTW</sequence>
<dbReference type="EMBL" id="AAMX01000010">
    <property type="protein sequence ID" value="EAQ31920.1"/>
    <property type="molecule type" value="Genomic_DNA"/>
</dbReference>
<keyword evidence="2" id="KW-0472">Membrane</keyword>
<evidence type="ECO:0000256" key="2">
    <source>
        <dbReference type="ARBA" id="ARBA00023136"/>
    </source>
</evidence>
<dbReference type="Proteomes" id="UP000016543">
    <property type="component" value="Unassembled WGS sequence"/>
</dbReference>
<keyword evidence="5" id="KW-1185">Reference proteome</keyword>
<proteinExistence type="predicted"/>
<evidence type="ECO:0000313" key="4">
    <source>
        <dbReference type="EMBL" id="EAQ31920.1"/>
    </source>
</evidence>
<gene>
    <name evidence="4" type="ORF">OS145_11536</name>
</gene>
<evidence type="ECO:0000256" key="3">
    <source>
        <dbReference type="ARBA" id="ARBA00023237"/>
    </source>
</evidence>
<dbReference type="SUPFAM" id="SSF56935">
    <property type="entry name" value="Porins"/>
    <property type="match status" value="1"/>
</dbReference>
<comment type="caution">
    <text evidence="4">The sequence shown here is derived from an EMBL/GenBank/DDBJ whole genome shotgun (WGS) entry which is preliminary data.</text>
</comment>
<dbReference type="InterPro" id="IPR036942">
    <property type="entry name" value="Beta-barrel_TonB_sf"/>
</dbReference>
<accession>A0ABP2CQ53</accession>
<organism evidence="4 5">
    <name type="scientific">Idiomarina baltica OS145</name>
    <dbReference type="NCBI Taxonomy" id="314276"/>
    <lineage>
        <taxon>Bacteria</taxon>
        <taxon>Pseudomonadati</taxon>
        <taxon>Pseudomonadota</taxon>
        <taxon>Gammaproteobacteria</taxon>
        <taxon>Alteromonadales</taxon>
        <taxon>Idiomarinaceae</taxon>
        <taxon>Idiomarina</taxon>
    </lineage>
</organism>
<reference evidence="4 5" key="1">
    <citation type="submission" date="2006-01" db="EMBL/GenBank/DDBJ databases">
        <authorList>
            <person name="Brettar I."/>
            <person name="Hofle M."/>
            <person name="Ferriera S."/>
            <person name="Johnson J."/>
            <person name="Kravitz S."/>
            <person name="Halpern A."/>
            <person name="Remington K."/>
            <person name="Beeson K."/>
            <person name="Tran B."/>
            <person name="Rogers Y.-H."/>
            <person name="Friedman R."/>
            <person name="Venter J.C."/>
        </authorList>
    </citation>
    <scope>NUCLEOTIDE SEQUENCE [LARGE SCALE GENOMIC DNA]</scope>
    <source>
        <strain evidence="4 5">OS145</strain>
    </source>
</reference>
<evidence type="ECO:0000256" key="1">
    <source>
        <dbReference type="ARBA" id="ARBA00004442"/>
    </source>
</evidence>
<name>A0ABP2CQ53_9GAMM</name>
<comment type="subcellular location">
    <subcellularLocation>
        <location evidence="1">Cell outer membrane</location>
    </subcellularLocation>
</comment>
<evidence type="ECO:0000313" key="5">
    <source>
        <dbReference type="Proteomes" id="UP000016543"/>
    </source>
</evidence>